<dbReference type="InterPro" id="IPR011006">
    <property type="entry name" value="CheY-like_superfamily"/>
</dbReference>
<evidence type="ECO:0000259" key="8">
    <source>
        <dbReference type="PROSITE" id="PS50110"/>
    </source>
</evidence>
<dbReference type="GO" id="GO:0000160">
    <property type="term" value="P:phosphorelay signal transduction system"/>
    <property type="evidence" value="ECO:0007669"/>
    <property type="project" value="UniProtKB-KW"/>
</dbReference>
<dbReference type="CDD" id="cd17535">
    <property type="entry name" value="REC_NarL-like"/>
    <property type="match status" value="1"/>
</dbReference>
<organism evidence="9 10">
    <name type="scientific">Paenibacillus thalictri</name>
    <dbReference type="NCBI Taxonomy" id="2527873"/>
    <lineage>
        <taxon>Bacteria</taxon>
        <taxon>Bacillati</taxon>
        <taxon>Bacillota</taxon>
        <taxon>Bacilli</taxon>
        <taxon>Bacillales</taxon>
        <taxon>Paenibacillaceae</taxon>
        <taxon>Paenibacillus</taxon>
    </lineage>
</organism>
<dbReference type="InterPro" id="IPR036388">
    <property type="entry name" value="WH-like_DNA-bd_sf"/>
</dbReference>
<dbReference type="RefSeq" id="WP_131011733.1">
    <property type="nucleotide sequence ID" value="NZ_SIRE01000003.1"/>
</dbReference>
<dbReference type="Proteomes" id="UP000293142">
    <property type="component" value="Unassembled WGS sequence"/>
</dbReference>
<dbReference type="GO" id="GO:0003677">
    <property type="term" value="F:DNA binding"/>
    <property type="evidence" value="ECO:0007669"/>
    <property type="project" value="UniProtKB-KW"/>
</dbReference>
<feature type="domain" description="HTH luxR-type" evidence="7">
    <location>
        <begin position="142"/>
        <end position="207"/>
    </location>
</feature>
<proteinExistence type="predicted"/>
<keyword evidence="3" id="KW-0805">Transcription regulation</keyword>
<accession>A0A4Q9DVI1</accession>
<name>A0A4Q9DVI1_9BACL</name>
<dbReference type="SMART" id="SM00421">
    <property type="entry name" value="HTH_LUXR"/>
    <property type="match status" value="1"/>
</dbReference>
<evidence type="ECO:0000313" key="9">
    <source>
        <dbReference type="EMBL" id="TBL81019.1"/>
    </source>
</evidence>
<evidence type="ECO:0000313" key="10">
    <source>
        <dbReference type="Proteomes" id="UP000293142"/>
    </source>
</evidence>
<dbReference type="SMART" id="SM00448">
    <property type="entry name" value="REC"/>
    <property type="match status" value="1"/>
</dbReference>
<evidence type="ECO:0000259" key="7">
    <source>
        <dbReference type="PROSITE" id="PS50043"/>
    </source>
</evidence>
<keyword evidence="10" id="KW-1185">Reference proteome</keyword>
<dbReference type="SUPFAM" id="SSF52172">
    <property type="entry name" value="CheY-like"/>
    <property type="match status" value="1"/>
</dbReference>
<evidence type="ECO:0000256" key="2">
    <source>
        <dbReference type="ARBA" id="ARBA00023012"/>
    </source>
</evidence>
<dbReference type="PROSITE" id="PS50043">
    <property type="entry name" value="HTH_LUXR_2"/>
    <property type="match status" value="1"/>
</dbReference>
<keyword evidence="5" id="KW-0804">Transcription</keyword>
<dbReference type="InterPro" id="IPR000792">
    <property type="entry name" value="Tscrpt_reg_LuxR_C"/>
</dbReference>
<comment type="caution">
    <text evidence="9">The sequence shown here is derived from an EMBL/GenBank/DDBJ whole genome shotgun (WGS) entry which is preliminary data.</text>
</comment>
<evidence type="ECO:0000256" key="1">
    <source>
        <dbReference type="ARBA" id="ARBA00022553"/>
    </source>
</evidence>
<keyword evidence="1 6" id="KW-0597">Phosphoprotein</keyword>
<dbReference type="OrthoDB" id="118459at2"/>
<dbReference type="SUPFAM" id="SSF46894">
    <property type="entry name" value="C-terminal effector domain of the bipartite response regulators"/>
    <property type="match status" value="1"/>
</dbReference>
<dbReference type="AlphaFoldDB" id="A0A4Q9DVI1"/>
<evidence type="ECO:0000256" key="5">
    <source>
        <dbReference type="ARBA" id="ARBA00023163"/>
    </source>
</evidence>
<dbReference type="PRINTS" id="PR00038">
    <property type="entry name" value="HTHLUXR"/>
</dbReference>
<sequence>MSQTMKTLVVDDHPLVANATKVLLESIDGIEVIGVVSNGPQCMELVSQHQPGLVFLDYHLPVKSGMEVAAQIKRNFPDTHIVIFTGVDLKGIYAKSIELGVSGVLSKESSERTIKNMVNCILDGYTMLPLSLYRNAQFSGAYGKAEHALNEEELLMMNMVVKGATYEQIADHIHTSKRTVDNYLRKIYEKLGAKSKAEALEKFIKNQNYS</sequence>
<dbReference type="InterPro" id="IPR058245">
    <property type="entry name" value="NreC/VraR/RcsB-like_REC"/>
</dbReference>
<evidence type="ECO:0000256" key="4">
    <source>
        <dbReference type="ARBA" id="ARBA00023125"/>
    </source>
</evidence>
<gene>
    <name evidence="9" type="ORF">EYB31_02680</name>
</gene>
<dbReference type="PANTHER" id="PTHR43214">
    <property type="entry name" value="TWO-COMPONENT RESPONSE REGULATOR"/>
    <property type="match status" value="1"/>
</dbReference>
<keyword evidence="2" id="KW-0902">Two-component regulatory system</keyword>
<dbReference type="PANTHER" id="PTHR43214:SF1">
    <property type="entry name" value="TRANSCRIPTIONAL REGULATORY PROTEIN COMA"/>
    <property type="match status" value="1"/>
</dbReference>
<dbReference type="Gene3D" id="1.10.10.10">
    <property type="entry name" value="Winged helix-like DNA-binding domain superfamily/Winged helix DNA-binding domain"/>
    <property type="match status" value="1"/>
</dbReference>
<dbReference type="EMBL" id="SIRE01000003">
    <property type="protein sequence ID" value="TBL81019.1"/>
    <property type="molecule type" value="Genomic_DNA"/>
</dbReference>
<feature type="domain" description="Response regulatory" evidence="8">
    <location>
        <begin position="6"/>
        <end position="122"/>
    </location>
</feature>
<evidence type="ECO:0000256" key="3">
    <source>
        <dbReference type="ARBA" id="ARBA00023015"/>
    </source>
</evidence>
<protein>
    <submittedName>
        <fullName evidence="9">Response regulator transcription factor</fullName>
    </submittedName>
</protein>
<dbReference type="PROSITE" id="PS50110">
    <property type="entry name" value="RESPONSE_REGULATORY"/>
    <property type="match status" value="1"/>
</dbReference>
<dbReference type="InterPro" id="IPR016032">
    <property type="entry name" value="Sig_transdc_resp-reg_C-effctor"/>
</dbReference>
<dbReference type="InterPro" id="IPR039420">
    <property type="entry name" value="WalR-like"/>
</dbReference>
<feature type="modified residue" description="4-aspartylphosphate" evidence="6">
    <location>
        <position position="57"/>
    </location>
</feature>
<dbReference type="Pfam" id="PF00072">
    <property type="entry name" value="Response_reg"/>
    <property type="match status" value="1"/>
</dbReference>
<dbReference type="GO" id="GO:0006355">
    <property type="term" value="P:regulation of DNA-templated transcription"/>
    <property type="evidence" value="ECO:0007669"/>
    <property type="project" value="InterPro"/>
</dbReference>
<reference evidence="9 10" key="1">
    <citation type="submission" date="2019-02" db="EMBL/GenBank/DDBJ databases">
        <title>Paenibacillus sp. nov., isolated from surface-sterilized tissue of Thalictrum simplex L.</title>
        <authorList>
            <person name="Tuo L."/>
        </authorList>
    </citation>
    <scope>NUCLEOTIDE SEQUENCE [LARGE SCALE GENOMIC DNA]</scope>
    <source>
        <strain evidence="9 10">N2SHLJ1</strain>
    </source>
</reference>
<evidence type="ECO:0000256" key="6">
    <source>
        <dbReference type="PROSITE-ProRule" id="PRU00169"/>
    </source>
</evidence>
<keyword evidence="4" id="KW-0238">DNA-binding</keyword>
<dbReference type="CDD" id="cd06170">
    <property type="entry name" value="LuxR_C_like"/>
    <property type="match status" value="1"/>
</dbReference>
<dbReference type="InterPro" id="IPR001789">
    <property type="entry name" value="Sig_transdc_resp-reg_receiver"/>
</dbReference>
<dbReference type="Gene3D" id="3.40.50.2300">
    <property type="match status" value="1"/>
</dbReference>
<dbReference type="Pfam" id="PF00196">
    <property type="entry name" value="GerE"/>
    <property type="match status" value="1"/>
</dbReference>